<evidence type="ECO:0000256" key="12">
    <source>
        <dbReference type="ARBA" id="ARBA00022840"/>
    </source>
</evidence>
<dbReference type="InterPro" id="IPR012310">
    <property type="entry name" value="DNA_ligase_ATP-dep_cent"/>
</dbReference>
<evidence type="ECO:0000313" key="24">
    <source>
        <dbReference type="Proteomes" id="UP000464593"/>
    </source>
</evidence>
<comment type="catalytic activity">
    <reaction evidence="20">
        <text>ATP + (deoxyribonucleotide)n-3'-hydroxyl + 5'-phospho-(deoxyribonucleotide)m = (deoxyribonucleotide)n+m + AMP + diphosphate.</text>
        <dbReference type="EC" id="6.5.1.1"/>
    </reaction>
</comment>
<evidence type="ECO:0000256" key="15">
    <source>
        <dbReference type="ARBA" id="ARBA00023172"/>
    </source>
</evidence>
<dbReference type="NCBIfam" id="TIGR02778">
    <property type="entry name" value="ligD_pol"/>
    <property type="match status" value="1"/>
</dbReference>
<dbReference type="Pfam" id="PF04679">
    <property type="entry name" value="DNA_ligase_A_C"/>
    <property type="match status" value="1"/>
</dbReference>
<organism evidence="23 24">
    <name type="scientific">Pseudomonas monteilii</name>
    <dbReference type="NCBI Taxonomy" id="76759"/>
    <lineage>
        <taxon>Bacteria</taxon>
        <taxon>Pseudomonadati</taxon>
        <taxon>Pseudomonadota</taxon>
        <taxon>Gammaproteobacteria</taxon>
        <taxon>Pseudomonadales</taxon>
        <taxon>Pseudomonadaceae</taxon>
        <taxon>Pseudomonas</taxon>
    </lineage>
</organism>
<evidence type="ECO:0000256" key="18">
    <source>
        <dbReference type="ARBA" id="ARBA00023268"/>
    </source>
</evidence>
<feature type="region of interest" description="Disordered" evidence="21">
    <location>
        <begin position="181"/>
        <end position="207"/>
    </location>
</feature>
<evidence type="ECO:0000256" key="2">
    <source>
        <dbReference type="ARBA" id="ARBA00012727"/>
    </source>
</evidence>
<comment type="cofactor">
    <cofactor evidence="1">
        <name>Mn(2+)</name>
        <dbReference type="ChEBI" id="CHEBI:29035"/>
    </cofactor>
</comment>
<dbReference type="InterPro" id="IPR033651">
    <property type="entry name" value="PaeLigD_Pol-like"/>
</dbReference>
<dbReference type="CDD" id="cd07906">
    <property type="entry name" value="Adenylation_DNA_ligase_LigD_LigC"/>
    <property type="match status" value="1"/>
</dbReference>
<evidence type="ECO:0000256" key="4">
    <source>
        <dbReference type="ARBA" id="ARBA00022679"/>
    </source>
</evidence>
<keyword evidence="16" id="KW-0234">DNA repair</keyword>
<evidence type="ECO:0000256" key="19">
    <source>
        <dbReference type="ARBA" id="ARBA00029943"/>
    </source>
</evidence>
<dbReference type="SUPFAM" id="SSF56091">
    <property type="entry name" value="DNA ligase/mRNA capping enzyme, catalytic domain"/>
    <property type="match status" value="1"/>
</dbReference>
<keyword evidence="5" id="KW-0548">Nucleotidyltransferase</keyword>
<dbReference type="GO" id="GO:0003887">
    <property type="term" value="F:DNA-directed DNA polymerase activity"/>
    <property type="evidence" value="ECO:0007669"/>
    <property type="project" value="UniProtKB-KW"/>
</dbReference>
<evidence type="ECO:0000256" key="3">
    <source>
        <dbReference type="ARBA" id="ARBA00022598"/>
    </source>
</evidence>
<dbReference type="NCBIfam" id="TIGR02776">
    <property type="entry name" value="NHEJ_ligase_prk"/>
    <property type="match status" value="1"/>
</dbReference>
<evidence type="ECO:0000256" key="17">
    <source>
        <dbReference type="ARBA" id="ARBA00023211"/>
    </source>
</evidence>
<keyword evidence="10" id="KW-0378">Hydrolase</keyword>
<dbReference type="GO" id="GO:0006310">
    <property type="term" value="P:DNA recombination"/>
    <property type="evidence" value="ECO:0007669"/>
    <property type="project" value="UniProtKB-KW"/>
</dbReference>
<evidence type="ECO:0000313" key="23">
    <source>
        <dbReference type="EMBL" id="QHB27627.1"/>
    </source>
</evidence>
<dbReference type="NCBIfam" id="NF004628">
    <property type="entry name" value="PRK05972.1"/>
    <property type="match status" value="1"/>
</dbReference>
<accession>A0AAE6RBH0</accession>
<dbReference type="Pfam" id="PF01068">
    <property type="entry name" value="DNA_ligase_A_M"/>
    <property type="match status" value="1"/>
</dbReference>
<dbReference type="InterPro" id="IPR014144">
    <property type="entry name" value="LigD_PE_domain"/>
</dbReference>
<keyword evidence="6" id="KW-0540">Nuclease</keyword>
<dbReference type="Gene3D" id="3.30.1490.70">
    <property type="match status" value="1"/>
</dbReference>
<sequence length="822" mass="92005">MAKPLQEYQRKRDFNATPEPAGKRARPRSAHALQYCIQKHDASHLHYDFRLELDGTLKSWAIPKGPSLDPKVRRLAVHVEDHPLDYANFEGRIPEGHYGAGDVIVWDRGVWEPEGDPREAYAKGKLRFRLQGEKLSGVWNLFRTHLAGKKEQWMLVKSHDGQARSETDYRIVEALPDSVLSERTLPPRSPGKATTVRHKRKTDPKALPDALQPQLATLVDSPPSGDWRYEVKFDGYRILARIDGDDIRLFTRNGHDWSAKMPRQVEALKALGLDSAWLDGEMVVVDDNGVADFQALQNAFDTEHDERITYYLFDLPWLGGEDLRALPLQQRRATLARLLEGHASQVIRYSADFKEPVASLLDSACRLELEGLIGKRADSPYVGRRSSDWVKLKCKQRQEFVIVGYTDPKGSRNGFGALLLALHDHGSGPLRYAGKVGTGFSAATLDSIHARLKPLQTDKSPLPKPPTGAEARGVHWLKPQLLAEVAYAQMTREGIVRHSVFHGLRDDKPATAIDLERAMPTKRAVQTEPENLGTLRLTHPDRVVDATTAATKREVAQYYAQVADWLLPQLKDRPVALVRAPDGLDGELFFQKNAGQLNIPNVLSYNKAQAGQAAMVLNRADSLMGAVQMNTLELHTWNATTKDFDKPDRFVLDLDPDPALPWKAMLEATQLTLTLLDELGLKVFLKTSGGKGMHLVVPLTRRAGWDEVKDFSHALVNHMAGLFPDRLSAVSGPKNRVGRIFIDYLRNGKGATTAAAYSLRAREGLPVSVPIWREELNQLKGANQWNIGNLHTRLSQVEDPWAEMGKTRQSITLRMRKQLGIA</sequence>
<dbReference type="InterPro" id="IPR014146">
    <property type="entry name" value="LigD_ligase_dom"/>
</dbReference>
<dbReference type="GO" id="GO:0004527">
    <property type="term" value="F:exonuclease activity"/>
    <property type="evidence" value="ECO:0007669"/>
    <property type="project" value="UniProtKB-KW"/>
</dbReference>
<keyword evidence="9" id="KW-0227">DNA damage</keyword>
<dbReference type="Pfam" id="PF13298">
    <property type="entry name" value="LigD_N"/>
    <property type="match status" value="1"/>
</dbReference>
<dbReference type="GO" id="GO:0003910">
    <property type="term" value="F:DNA ligase (ATP) activity"/>
    <property type="evidence" value="ECO:0007669"/>
    <property type="project" value="UniProtKB-EC"/>
</dbReference>
<keyword evidence="8" id="KW-0547">Nucleotide-binding</keyword>
<dbReference type="CDD" id="cd04862">
    <property type="entry name" value="PaeLigD_Pol_like"/>
    <property type="match status" value="1"/>
</dbReference>
<dbReference type="InterPro" id="IPR012309">
    <property type="entry name" value="DNA_ligase_ATP-dep_C"/>
</dbReference>
<dbReference type="SUPFAM" id="SSF50249">
    <property type="entry name" value="Nucleic acid-binding proteins"/>
    <property type="match status" value="1"/>
</dbReference>
<dbReference type="Gene3D" id="3.90.920.10">
    <property type="entry name" value="DNA primase, PRIM domain"/>
    <property type="match status" value="1"/>
</dbReference>
<dbReference type="RefSeq" id="WP_159266143.1">
    <property type="nucleotide sequence ID" value="NZ_CP040324.1"/>
</dbReference>
<evidence type="ECO:0000259" key="22">
    <source>
        <dbReference type="PROSITE" id="PS50160"/>
    </source>
</evidence>
<evidence type="ECO:0000256" key="10">
    <source>
        <dbReference type="ARBA" id="ARBA00022801"/>
    </source>
</evidence>
<reference evidence="23 24" key="1">
    <citation type="submission" date="2019-05" db="EMBL/GenBank/DDBJ databases">
        <title>Complete genome sequence of Pseudomonas Pseudomonas resinovorans.</title>
        <authorList>
            <person name="Chen H.-P."/>
        </authorList>
    </citation>
    <scope>NUCLEOTIDE SEQUENCE [LARGE SCALE GENOMIC DNA]</scope>
    <source>
        <strain evidence="23 24">TCU-CK1</strain>
    </source>
</reference>
<dbReference type="InterPro" id="IPR012340">
    <property type="entry name" value="NA-bd_OB-fold"/>
</dbReference>
<dbReference type="AlphaFoldDB" id="A0AAE6RBH0"/>
<evidence type="ECO:0000256" key="8">
    <source>
        <dbReference type="ARBA" id="ARBA00022741"/>
    </source>
</evidence>
<keyword evidence="18" id="KW-0511">Multifunctional enzyme</keyword>
<evidence type="ECO:0000256" key="6">
    <source>
        <dbReference type="ARBA" id="ARBA00022722"/>
    </source>
</evidence>
<dbReference type="InterPro" id="IPR052171">
    <property type="entry name" value="NHEJ_LigD"/>
</dbReference>
<feature type="region of interest" description="Disordered" evidence="21">
    <location>
        <begin position="1"/>
        <end position="29"/>
    </location>
</feature>
<evidence type="ECO:0000256" key="9">
    <source>
        <dbReference type="ARBA" id="ARBA00022763"/>
    </source>
</evidence>
<keyword evidence="3 23" id="KW-0436">Ligase</keyword>
<evidence type="ECO:0000256" key="13">
    <source>
        <dbReference type="ARBA" id="ARBA00022932"/>
    </source>
</evidence>
<dbReference type="Pfam" id="PF21686">
    <property type="entry name" value="LigD_Prim-Pol"/>
    <property type="match status" value="1"/>
</dbReference>
<evidence type="ECO:0000256" key="21">
    <source>
        <dbReference type="SAM" id="MobiDB-lite"/>
    </source>
</evidence>
<dbReference type="GO" id="GO:0046872">
    <property type="term" value="F:metal ion binding"/>
    <property type="evidence" value="ECO:0007669"/>
    <property type="project" value="UniProtKB-KW"/>
</dbReference>
<keyword evidence="13" id="KW-0239">DNA-directed DNA polymerase</keyword>
<proteinExistence type="predicted"/>
<dbReference type="EC" id="6.5.1.1" evidence="2"/>
<evidence type="ECO:0000256" key="20">
    <source>
        <dbReference type="ARBA" id="ARBA00034003"/>
    </source>
</evidence>
<keyword evidence="11" id="KW-0269">Exonuclease</keyword>
<dbReference type="InterPro" id="IPR014145">
    <property type="entry name" value="LigD_pol_dom"/>
</dbReference>
<dbReference type="Gene3D" id="3.30.470.30">
    <property type="entry name" value="DNA ligase/mRNA capping enzyme"/>
    <property type="match status" value="1"/>
</dbReference>
<dbReference type="InterPro" id="IPR014143">
    <property type="entry name" value="NHEJ_ligase_prk"/>
</dbReference>
<dbReference type="GO" id="GO:0006281">
    <property type="term" value="P:DNA repair"/>
    <property type="evidence" value="ECO:0007669"/>
    <property type="project" value="UniProtKB-KW"/>
</dbReference>
<evidence type="ECO:0000256" key="5">
    <source>
        <dbReference type="ARBA" id="ARBA00022695"/>
    </source>
</evidence>
<dbReference type="EMBL" id="CP040324">
    <property type="protein sequence ID" value="QHB27627.1"/>
    <property type="molecule type" value="Genomic_DNA"/>
</dbReference>
<keyword evidence="14" id="KW-0238">DNA-binding</keyword>
<dbReference type="CDD" id="cd07971">
    <property type="entry name" value="OBF_DNA_ligase_LigD"/>
    <property type="match status" value="1"/>
</dbReference>
<dbReference type="PROSITE" id="PS50160">
    <property type="entry name" value="DNA_LIGASE_A3"/>
    <property type="match status" value="1"/>
</dbReference>
<evidence type="ECO:0000256" key="14">
    <source>
        <dbReference type="ARBA" id="ARBA00023125"/>
    </source>
</evidence>
<feature type="domain" description="ATP-dependent DNA ligase family profile" evidence="22">
    <location>
        <begin position="301"/>
        <end position="393"/>
    </location>
</feature>
<keyword evidence="12" id="KW-0067">ATP-binding</keyword>
<dbReference type="GO" id="GO:0003677">
    <property type="term" value="F:DNA binding"/>
    <property type="evidence" value="ECO:0007669"/>
    <property type="project" value="UniProtKB-KW"/>
</dbReference>
<gene>
    <name evidence="23" type="ORF">TCK1_2281</name>
</gene>
<keyword evidence="7" id="KW-0479">Metal-binding</keyword>
<dbReference type="Gene3D" id="2.40.50.140">
    <property type="entry name" value="Nucleic acid-binding proteins"/>
    <property type="match status" value="1"/>
</dbReference>
<name>A0AAE6RBH0_9PSED</name>
<dbReference type="PANTHER" id="PTHR42705">
    <property type="entry name" value="BIFUNCTIONAL NON-HOMOLOGOUS END JOINING PROTEIN LIGD"/>
    <property type="match status" value="1"/>
</dbReference>
<keyword evidence="17" id="KW-0464">Manganese</keyword>
<evidence type="ECO:0000256" key="16">
    <source>
        <dbReference type="ARBA" id="ARBA00023204"/>
    </source>
</evidence>
<evidence type="ECO:0000256" key="1">
    <source>
        <dbReference type="ARBA" id="ARBA00001936"/>
    </source>
</evidence>
<evidence type="ECO:0000256" key="11">
    <source>
        <dbReference type="ARBA" id="ARBA00022839"/>
    </source>
</evidence>
<dbReference type="NCBIfam" id="TIGR02777">
    <property type="entry name" value="LigD_PE_dom"/>
    <property type="match status" value="1"/>
</dbReference>
<evidence type="ECO:0000256" key="7">
    <source>
        <dbReference type="ARBA" id="ARBA00022723"/>
    </source>
</evidence>
<keyword evidence="15" id="KW-0233">DNA recombination</keyword>
<dbReference type="GO" id="GO:0005524">
    <property type="term" value="F:ATP binding"/>
    <property type="evidence" value="ECO:0007669"/>
    <property type="project" value="UniProtKB-KW"/>
</dbReference>
<protein>
    <recommendedName>
        <fullName evidence="2">DNA ligase (ATP)</fullName>
        <ecNumber evidence="2">6.5.1.1</ecNumber>
    </recommendedName>
    <alternativeName>
        <fullName evidence="19">NHEJ DNA polymerase</fullName>
    </alternativeName>
</protein>
<dbReference type="Proteomes" id="UP000464593">
    <property type="component" value="Chromosome"/>
</dbReference>
<dbReference type="PANTHER" id="PTHR42705:SF2">
    <property type="entry name" value="BIFUNCTIONAL NON-HOMOLOGOUS END JOINING PROTEIN LIGD"/>
    <property type="match status" value="1"/>
</dbReference>
<dbReference type="NCBIfam" id="TIGR02779">
    <property type="entry name" value="NHEJ_ligase_lig"/>
    <property type="match status" value="1"/>
</dbReference>
<keyword evidence="4" id="KW-0808">Transferase</keyword>